<evidence type="ECO:0000313" key="2">
    <source>
        <dbReference type="Proteomes" id="UP001165960"/>
    </source>
</evidence>
<comment type="caution">
    <text evidence="1">The sequence shown here is derived from an EMBL/GenBank/DDBJ whole genome shotgun (WGS) entry which is preliminary data.</text>
</comment>
<sequence>MSFPSSQAQLPAYALPFEDILSRLATSSTQGLGPKEVASRQKRFGFNEFVLSDEEPLWQRVYKSLLENHLILLLLISAFISAALGHYEDAVSITLAILIVFTVGFIQEYRSEKSLEALKKLAPPHYHVIRDGKVFNTLARELVVGDVVIFNTGDRVPADVRLIESSELELDQSSLTGETEAIVKCHMTVHNEAVPVSERSNVAYMGTLVSNGSGKGVVYATAKDTEFGQVVELLQDMTEVKTPLQKAMDDLGRQLSYISFAIIGIIFLVGLFQGRKLQDMFNVGVSLAVAAIPEGLPVVVMVTLALGVLRMSKRNVIVKKMPAVETLGSINVLCVDKTGTLTENCMKVASVYTLADNKFYSADASIPLNDKLQQLLAVSNLCNTAYIGSDGEWCGQSTDVGLMQFSQSLGIADQRKELTRVSEVPFSSLRKWMAITYSDGLTYFKGGAEATLERCSSLGIKETVDAAVTQMTSQGLRVIALAYTKDPGSNPHDVAQLTFVGLIGMQDPPRDTIAPTIDWLLKAQIHIVMITGDAKDTALSIASAVGMPVGNITLSGAQVDMLGDHELEEVATHVSLFYRTTPNHKMRIVKAFQNRSCVVAMTGDGVNDAPALKIADIGIAMGCSGTDVAKEAADMILVKDDLSSLINAVEEGKAIFANIQCFITFQLSTSVAALSLIAIATTLGFSNPLNAMQILWINILMDGPPAQSLGVEPADPDVVFLPPRPRSQSILSHKVLVRILINAVMIVAGTLFIYARESKDGEVTARDTTMTFTCFVLFDMFNALSCRSLTKPILLSFSNRPHHSRPTNYMFIGSVTGSIVGHCLVVYVPFFQKIFLTTSISLYDWAVLIFLASSIFWVNDFLKLYTMHQSPLADEESLLAESQELQFLPSKFH</sequence>
<dbReference type="Proteomes" id="UP001165960">
    <property type="component" value="Unassembled WGS sequence"/>
</dbReference>
<reference evidence="1" key="1">
    <citation type="submission" date="2022-04" db="EMBL/GenBank/DDBJ databases">
        <title>Genome of the entomopathogenic fungus Entomophthora muscae.</title>
        <authorList>
            <person name="Elya C."/>
            <person name="Lovett B.R."/>
            <person name="Lee E."/>
            <person name="Macias A.M."/>
            <person name="Hajek A.E."/>
            <person name="De Bivort B.L."/>
            <person name="Kasson M.T."/>
            <person name="De Fine Licht H.H."/>
            <person name="Stajich J.E."/>
        </authorList>
    </citation>
    <scope>NUCLEOTIDE SEQUENCE</scope>
    <source>
        <strain evidence="1">Berkeley</strain>
    </source>
</reference>
<protein>
    <submittedName>
        <fullName evidence="1">High affinity Ca2+/Mn2+ P-type ATPase-like protein</fullName>
    </submittedName>
</protein>
<dbReference type="EMBL" id="QTSX02005215">
    <property type="protein sequence ID" value="KAJ9060282.1"/>
    <property type="molecule type" value="Genomic_DNA"/>
</dbReference>
<name>A0ACC2SDB0_9FUNG</name>
<proteinExistence type="predicted"/>
<accession>A0ACC2SDB0</accession>
<evidence type="ECO:0000313" key="1">
    <source>
        <dbReference type="EMBL" id="KAJ9060282.1"/>
    </source>
</evidence>
<gene>
    <name evidence="1" type="primary">PMR1_3</name>
    <name evidence="1" type="ORF">DSO57_1032514</name>
</gene>
<keyword evidence="2" id="KW-1185">Reference proteome</keyword>
<organism evidence="1 2">
    <name type="scientific">Entomophthora muscae</name>
    <dbReference type="NCBI Taxonomy" id="34485"/>
    <lineage>
        <taxon>Eukaryota</taxon>
        <taxon>Fungi</taxon>
        <taxon>Fungi incertae sedis</taxon>
        <taxon>Zoopagomycota</taxon>
        <taxon>Entomophthoromycotina</taxon>
        <taxon>Entomophthoromycetes</taxon>
        <taxon>Entomophthorales</taxon>
        <taxon>Entomophthoraceae</taxon>
        <taxon>Entomophthora</taxon>
    </lineage>
</organism>